<feature type="transmembrane region" description="Helical" evidence="1">
    <location>
        <begin position="15"/>
        <end position="34"/>
    </location>
</feature>
<accession>A0A7C9HPF7</accession>
<dbReference type="AlphaFoldDB" id="A0A7C9HPF7"/>
<dbReference type="RefSeq" id="WP_157457482.1">
    <property type="nucleotide sequence ID" value="NZ_WQLB01000002.1"/>
</dbReference>
<organism evidence="2 3">
    <name type="scientific">Deinococcus arboris</name>
    <dbReference type="NCBI Taxonomy" id="2682977"/>
    <lineage>
        <taxon>Bacteria</taxon>
        <taxon>Thermotogati</taxon>
        <taxon>Deinococcota</taxon>
        <taxon>Deinococci</taxon>
        <taxon>Deinococcales</taxon>
        <taxon>Deinococcaceae</taxon>
        <taxon>Deinococcus</taxon>
    </lineage>
</organism>
<gene>
    <name evidence="2" type="ORF">GO986_01580</name>
</gene>
<feature type="transmembrane region" description="Helical" evidence="1">
    <location>
        <begin position="71"/>
        <end position="88"/>
    </location>
</feature>
<evidence type="ECO:0000256" key="1">
    <source>
        <dbReference type="SAM" id="Phobius"/>
    </source>
</evidence>
<evidence type="ECO:0000313" key="2">
    <source>
        <dbReference type="EMBL" id="MVN85454.1"/>
    </source>
</evidence>
<comment type="caution">
    <text evidence="2">The sequence shown here is derived from an EMBL/GenBank/DDBJ whole genome shotgun (WGS) entry which is preliminary data.</text>
</comment>
<keyword evidence="1" id="KW-1133">Transmembrane helix</keyword>
<sequence>MTPPDPAPRPAPDGLTILSLALLALLAALLLWPLLTGGALPSPAVVSGVLLARLGVQVLRARHDERLRRPASWAIDLLLIALIFGQISRQPS</sequence>
<proteinExistence type="predicted"/>
<reference evidence="2 3" key="1">
    <citation type="submission" date="2019-12" db="EMBL/GenBank/DDBJ databases">
        <title>Deinococcus sp. HMF7620 Genome sequencing and assembly.</title>
        <authorList>
            <person name="Kang H."/>
            <person name="Kim H."/>
            <person name="Joh K."/>
        </authorList>
    </citation>
    <scope>NUCLEOTIDE SEQUENCE [LARGE SCALE GENOMIC DNA]</scope>
    <source>
        <strain evidence="2 3">HMF7620</strain>
    </source>
</reference>
<keyword evidence="1" id="KW-0812">Transmembrane</keyword>
<dbReference type="EMBL" id="WQLB01000002">
    <property type="protein sequence ID" value="MVN85454.1"/>
    <property type="molecule type" value="Genomic_DNA"/>
</dbReference>
<evidence type="ECO:0000313" key="3">
    <source>
        <dbReference type="Proteomes" id="UP000483286"/>
    </source>
</evidence>
<name>A0A7C9HPF7_9DEIO</name>
<dbReference type="Proteomes" id="UP000483286">
    <property type="component" value="Unassembled WGS sequence"/>
</dbReference>
<keyword evidence="3" id="KW-1185">Reference proteome</keyword>
<keyword evidence="1" id="KW-0472">Membrane</keyword>
<protein>
    <submittedName>
        <fullName evidence="2">Uncharacterized protein</fullName>
    </submittedName>
</protein>